<reference evidence="2 3" key="1">
    <citation type="submission" date="2018-07" db="EMBL/GenBank/DDBJ databases">
        <title>Chryseobacterium lacus sp. nov., isolated from lake water.</title>
        <authorList>
            <person name="Li C.-M."/>
        </authorList>
    </citation>
    <scope>NUCLEOTIDE SEQUENCE [LARGE SCALE GENOMIC DNA]</scope>
    <source>
        <strain evidence="2 3">YLOS41</strain>
    </source>
</reference>
<keyword evidence="3" id="KW-1185">Reference proteome</keyword>
<proteinExistence type="predicted"/>
<dbReference type="EMBL" id="QPIE01000002">
    <property type="protein sequence ID" value="RCU44115.1"/>
    <property type="molecule type" value="Genomic_DNA"/>
</dbReference>
<accession>A0A368N3M3</accession>
<organism evidence="2 3">
    <name type="scientific">Chryseobacterium lacus</name>
    <dbReference type="NCBI Taxonomy" id="2058346"/>
    <lineage>
        <taxon>Bacteria</taxon>
        <taxon>Pseudomonadati</taxon>
        <taxon>Bacteroidota</taxon>
        <taxon>Flavobacteriia</taxon>
        <taxon>Flavobacteriales</taxon>
        <taxon>Weeksellaceae</taxon>
        <taxon>Chryseobacterium group</taxon>
        <taxon>Chryseobacterium</taxon>
    </lineage>
</organism>
<keyword evidence="1" id="KW-0175">Coiled coil</keyword>
<comment type="caution">
    <text evidence="2">The sequence shown here is derived from an EMBL/GenBank/DDBJ whole genome shotgun (WGS) entry which is preliminary data.</text>
</comment>
<evidence type="ECO:0000313" key="2">
    <source>
        <dbReference type="EMBL" id="RCU44115.1"/>
    </source>
</evidence>
<name>A0A368N3M3_9FLAO</name>
<gene>
    <name evidence="2" type="ORF">DQ356_03630</name>
</gene>
<protein>
    <recommendedName>
        <fullName evidence="4">WG repeat-containing protein</fullName>
    </recommendedName>
</protein>
<dbReference type="AlphaFoldDB" id="A0A368N3M3"/>
<sequence>MGSFLFSQEPKKTSYSNAENILNNIVPNERLDSWTLIYNVYARDRVVKSSGKEEMLPAFDGFQIGPHQEGYFYINYVKDGNTSQITDLQALKQFVGIVDNGDEAAIIAAAEGYVIDFGFKDYTANYYDAGAFYVVDAGKVLSEECPLQKNHYEVWIDKKTGKITQEKELGTYFELYGKECTNNPHYDALKQQMEDVKKKAEEQKEIQKKMTEKMKKRLQKLRRKN</sequence>
<evidence type="ECO:0008006" key="4">
    <source>
        <dbReference type="Google" id="ProtNLM"/>
    </source>
</evidence>
<evidence type="ECO:0000256" key="1">
    <source>
        <dbReference type="SAM" id="Coils"/>
    </source>
</evidence>
<dbReference type="Proteomes" id="UP000252172">
    <property type="component" value="Unassembled WGS sequence"/>
</dbReference>
<evidence type="ECO:0000313" key="3">
    <source>
        <dbReference type="Proteomes" id="UP000252172"/>
    </source>
</evidence>
<feature type="coiled-coil region" evidence="1">
    <location>
        <begin position="186"/>
        <end position="224"/>
    </location>
</feature>